<evidence type="ECO:0000259" key="1">
    <source>
        <dbReference type="PROSITE" id="PS51186"/>
    </source>
</evidence>
<evidence type="ECO:0000313" key="3">
    <source>
        <dbReference type="Proteomes" id="UP000634672"/>
    </source>
</evidence>
<accession>A0ABR7GZY7</accession>
<dbReference type="EMBL" id="JACOPB010000001">
    <property type="protein sequence ID" value="MBC5706507.1"/>
    <property type="molecule type" value="Genomic_DNA"/>
</dbReference>
<dbReference type="Gene3D" id="3.40.630.30">
    <property type="match status" value="1"/>
</dbReference>
<protein>
    <submittedName>
        <fullName evidence="2">GNAT family N-acetyltransferase</fullName>
    </submittedName>
</protein>
<dbReference type="InterPro" id="IPR016181">
    <property type="entry name" value="Acyl_CoA_acyltransferase"/>
</dbReference>
<dbReference type="CDD" id="cd04301">
    <property type="entry name" value="NAT_SF"/>
    <property type="match status" value="1"/>
</dbReference>
<dbReference type="Proteomes" id="UP000634672">
    <property type="component" value="Unassembled WGS sequence"/>
</dbReference>
<organism evidence="2 3">
    <name type="scientific">Hungatella hominis</name>
    <dbReference type="NCBI Taxonomy" id="2763050"/>
    <lineage>
        <taxon>Bacteria</taxon>
        <taxon>Bacillati</taxon>
        <taxon>Bacillota</taxon>
        <taxon>Clostridia</taxon>
        <taxon>Lachnospirales</taxon>
        <taxon>Lachnospiraceae</taxon>
        <taxon>Hungatella</taxon>
    </lineage>
</organism>
<dbReference type="InterPro" id="IPR000182">
    <property type="entry name" value="GNAT_dom"/>
</dbReference>
<comment type="caution">
    <text evidence="2">The sequence shown here is derived from an EMBL/GenBank/DDBJ whole genome shotgun (WGS) entry which is preliminary data.</text>
</comment>
<dbReference type="PROSITE" id="PS51186">
    <property type="entry name" value="GNAT"/>
    <property type="match status" value="1"/>
</dbReference>
<keyword evidence="3" id="KW-1185">Reference proteome</keyword>
<dbReference type="Pfam" id="PF00583">
    <property type="entry name" value="Acetyltransf_1"/>
    <property type="match status" value="1"/>
</dbReference>
<sequence>MSKNQVMIRRFNTKDENQLFALLEREGEGWSCYWYGENRGEYAKALDNSINYLLFSENELCGYIRCHDDDGFGVYVYDLLVDKSHRGKEFGRLLMEQVCNDFSGKEVYVLGGNSPYYEKLGYAIEGTIYIVKPKKQ</sequence>
<dbReference type="RefSeq" id="WP_187018577.1">
    <property type="nucleotide sequence ID" value="NZ_JACOPB010000001.1"/>
</dbReference>
<name>A0ABR7GZY7_9FIRM</name>
<dbReference type="SUPFAM" id="SSF55729">
    <property type="entry name" value="Acyl-CoA N-acyltransferases (Nat)"/>
    <property type="match status" value="1"/>
</dbReference>
<evidence type="ECO:0000313" key="2">
    <source>
        <dbReference type="EMBL" id="MBC5706507.1"/>
    </source>
</evidence>
<proteinExistence type="predicted"/>
<feature type="domain" description="N-acetyltransferase" evidence="1">
    <location>
        <begin position="6"/>
        <end position="136"/>
    </location>
</feature>
<reference evidence="2 3" key="1">
    <citation type="submission" date="2020-08" db="EMBL/GenBank/DDBJ databases">
        <title>Genome public.</title>
        <authorList>
            <person name="Liu C."/>
            <person name="Sun Q."/>
        </authorList>
    </citation>
    <scope>NUCLEOTIDE SEQUENCE [LARGE SCALE GENOMIC DNA]</scope>
    <source>
        <strain evidence="2 3">NSJ-66</strain>
    </source>
</reference>
<gene>
    <name evidence="2" type="ORF">H8S75_00860</name>
</gene>